<dbReference type="OrthoDB" id="419694at2759"/>
<dbReference type="EMBL" id="GL984175">
    <property type="protein sequence ID" value="EGR29175.1"/>
    <property type="molecule type" value="Genomic_DNA"/>
</dbReference>
<evidence type="ECO:0000313" key="7">
    <source>
        <dbReference type="EMBL" id="EGR29175.1"/>
    </source>
</evidence>
<evidence type="ECO:0000256" key="5">
    <source>
        <dbReference type="ARBA" id="ARBA00023027"/>
    </source>
</evidence>
<dbReference type="GO" id="GO:0000215">
    <property type="term" value="F:tRNA 2'-phosphotransferase activity"/>
    <property type="evidence" value="ECO:0007669"/>
    <property type="project" value="UniProtKB-EC"/>
</dbReference>
<dbReference type="EC" id="2.7.1.160" evidence="3"/>
<dbReference type="Proteomes" id="UP000008983">
    <property type="component" value="Unassembled WGS sequence"/>
</dbReference>
<dbReference type="PANTHER" id="PTHR12684">
    <property type="entry name" value="PUTATIVE PHOSPHOTRANSFERASE"/>
    <property type="match status" value="1"/>
</dbReference>
<protein>
    <recommendedName>
        <fullName evidence="3">2'-phosphotransferase</fullName>
        <ecNumber evidence="3">2.7.1.160</ecNumber>
    </recommendedName>
</protein>
<dbReference type="SUPFAM" id="SSF56399">
    <property type="entry name" value="ADP-ribosylation"/>
    <property type="match status" value="1"/>
</dbReference>
<dbReference type="STRING" id="857967.G0R017"/>
<dbReference type="InParanoid" id="G0R017"/>
<dbReference type="OMA" id="RHGASQM"/>
<evidence type="ECO:0000256" key="2">
    <source>
        <dbReference type="ARBA" id="ARBA00009836"/>
    </source>
</evidence>
<dbReference type="eggNOG" id="KOG2278">
    <property type="taxonomic scope" value="Eukaryota"/>
</dbReference>
<keyword evidence="8" id="KW-1185">Reference proteome</keyword>
<comment type="similarity">
    <text evidence="2">Belongs to the KptA/TPT1 family.</text>
</comment>
<dbReference type="GeneID" id="14905271"/>
<dbReference type="Pfam" id="PF01885">
    <property type="entry name" value="PTS_2-RNA"/>
    <property type="match status" value="1"/>
</dbReference>
<evidence type="ECO:0000256" key="3">
    <source>
        <dbReference type="ARBA" id="ARBA00012007"/>
    </source>
</evidence>
<dbReference type="Gene3D" id="3.20.170.30">
    <property type="match status" value="1"/>
</dbReference>
<dbReference type="InterPro" id="IPR042080">
    <property type="entry name" value="RNA_2'-PTrans_N"/>
</dbReference>
<organism evidence="7 8">
    <name type="scientific">Ichthyophthirius multifiliis</name>
    <name type="common">White spot disease agent</name>
    <name type="synonym">Ich</name>
    <dbReference type="NCBI Taxonomy" id="5932"/>
    <lineage>
        <taxon>Eukaryota</taxon>
        <taxon>Sar</taxon>
        <taxon>Alveolata</taxon>
        <taxon>Ciliophora</taxon>
        <taxon>Intramacronucleata</taxon>
        <taxon>Oligohymenophorea</taxon>
        <taxon>Hymenostomatida</taxon>
        <taxon>Ophryoglenina</taxon>
        <taxon>Ichthyophthirius</taxon>
    </lineage>
</organism>
<dbReference type="AlphaFoldDB" id="G0R017"/>
<keyword evidence="4" id="KW-0808">Transferase</keyword>
<keyword evidence="5" id="KW-0520">NAD</keyword>
<evidence type="ECO:0000256" key="6">
    <source>
        <dbReference type="ARBA" id="ARBA00047949"/>
    </source>
</evidence>
<comment type="catalytic activity">
    <reaction evidence="6">
        <text>2'-phospho-[ligated tRNA] + NAD(+) = mature tRNA + ADP-alpha-D-ribose 1'',2''-cyclic phosphate + nicotinamide</text>
        <dbReference type="Rhea" id="RHEA:23324"/>
        <dbReference type="Rhea" id="RHEA-COMP:11106"/>
        <dbReference type="Rhea" id="RHEA-COMP:11107"/>
        <dbReference type="ChEBI" id="CHEBI:17154"/>
        <dbReference type="ChEBI" id="CHEBI:57540"/>
        <dbReference type="ChEBI" id="CHEBI:76596"/>
        <dbReference type="ChEBI" id="CHEBI:82883"/>
        <dbReference type="ChEBI" id="CHEBI:85027"/>
        <dbReference type="EC" id="2.7.1.160"/>
    </reaction>
</comment>
<dbReference type="RefSeq" id="XP_004030411.1">
    <property type="nucleotide sequence ID" value="XM_004030363.1"/>
</dbReference>
<accession>G0R017</accession>
<evidence type="ECO:0000256" key="4">
    <source>
        <dbReference type="ARBA" id="ARBA00022679"/>
    </source>
</evidence>
<dbReference type="InterPro" id="IPR002745">
    <property type="entry name" value="Ptrans_KptA/Tpt1"/>
</dbReference>
<dbReference type="Gene3D" id="1.10.10.970">
    <property type="entry name" value="RNA 2'-phosphotransferase, Tpt1/KptA family, N-terminal domain"/>
    <property type="match status" value="1"/>
</dbReference>
<evidence type="ECO:0000256" key="1">
    <source>
        <dbReference type="ARBA" id="ARBA00003343"/>
    </source>
</evidence>
<reference evidence="7 8" key="1">
    <citation type="submission" date="2011-07" db="EMBL/GenBank/DDBJ databases">
        <authorList>
            <person name="Coyne R."/>
            <person name="Brami D."/>
            <person name="Johnson J."/>
            <person name="Hostetler J."/>
            <person name="Hannick L."/>
            <person name="Clark T."/>
            <person name="Cassidy-Hanley D."/>
            <person name="Inman J."/>
        </authorList>
    </citation>
    <scope>NUCLEOTIDE SEQUENCE [LARGE SCALE GENOMIC DNA]</scope>
    <source>
        <strain evidence="7 8">G5</strain>
    </source>
</reference>
<name>G0R017_ICHMU</name>
<gene>
    <name evidence="7" type="ORF">IMG5_161250</name>
</gene>
<dbReference type="PANTHER" id="PTHR12684:SF2">
    <property type="entry name" value="TRNA 2'-PHOSPHOTRANSFERASE 1"/>
    <property type="match status" value="1"/>
</dbReference>
<evidence type="ECO:0000313" key="8">
    <source>
        <dbReference type="Proteomes" id="UP000008983"/>
    </source>
</evidence>
<dbReference type="InterPro" id="IPR042081">
    <property type="entry name" value="RNA_2'-PTrans_C"/>
</dbReference>
<dbReference type="GO" id="GO:0006388">
    <property type="term" value="P:tRNA splicing, via endonucleolytic cleavage and ligation"/>
    <property type="evidence" value="ECO:0007669"/>
    <property type="project" value="TreeGrafter"/>
</dbReference>
<proteinExistence type="inferred from homology"/>
<comment type="function">
    <text evidence="1">Catalyzes the last step of tRNA splicing, the transfer of the splice junction 2'-phosphate from ligated tRNA to NAD to produce ADP-ribose 1''-2'' cyclic phosphate.</text>
</comment>
<sequence length="214" mass="24644">MEEKKQTKMAWAESLSKKLAYILRHGAKSEGINIGLDGFVDIEELLSHNKFKNITFKQIQYVVENNDKKRFELIKKQEDNKYYIRASQGHSIKDINDEQLLQILSLEDAKKLDVVVHGTYQQHIKPILEQGLSIMGRNHIHFAIGYTSDKVISGMRKTCDIFIEIDVIKAINDGIQFFVSKNNVILSSGKNGILESKYFKIVKNNKNEIIFQNN</sequence>